<dbReference type="InterPro" id="IPR041694">
    <property type="entry name" value="ADH_N_2"/>
</dbReference>
<dbReference type="InterPro" id="IPR020843">
    <property type="entry name" value="ER"/>
</dbReference>
<dbReference type="InterPro" id="IPR013149">
    <property type="entry name" value="ADH-like_C"/>
</dbReference>
<dbReference type="InterPro" id="IPR011032">
    <property type="entry name" value="GroES-like_sf"/>
</dbReference>
<dbReference type="GeneID" id="78125270"/>
<dbReference type="InterPro" id="IPR036291">
    <property type="entry name" value="NAD(P)-bd_dom_sf"/>
</dbReference>
<evidence type="ECO:0000313" key="4">
    <source>
        <dbReference type="Proteomes" id="UP000199026"/>
    </source>
</evidence>
<dbReference type="SMART" id="SM00829">
    <property type="entry name" value="PKS_ER"/>
    <property type="match status" value="1"/>
</dbReference>
<keyword evidence="1" id="KW-0560">Oxidoreductase</keyword>
<organism evidence="3 4">
    <name type="scientific">Lentibacter algarum</name>
    <dbReference type="NCBI Taxonomy" id="576131"/>
    <lineage>
        <taxon>Bacteria</taxon>
        <taxon>Pseudomonadati</taxon>
        <taxon>Pseudomonadota</taxon>
        <taxon>Alphaproteobacteria</taxon>
        <taxon>Rhodobacterales</taxon>
        <taxon>Roseobacteraceae</taxon>
        <taxon>Lentibacter</taxon>
    </lineage>
</organism>
<reference evidence="3 4" key="1">
    <citation type="submission" date="2016-10" db="EMBL/GenBank/DDBJ databases">
        <authorList>
            <person name="de Groot N.N."/>
        </authorList>
    </citation>
    <scope>NUCLEOTIDE SEQUENCE [LARGE SCALE GENOMIC DNA]</scope>
    <source>
        <strain evidence="3 4">DSM 24677</strain>
    </source>
</reference>
<dbReference type="EMBL" id="FNPR01000003">
    <property type="protein sequence ID" value="SDY70522.1"/>
    <property type="molecule type" value="Genomic_DNA"/>
</dbReference>
<dbReference type="SUPFAM" id="SSF51735">
    <property type="entry name" value="NAD(P)-binding Rossmann-fold domains"/>
    <property type="match status" value="1"/>
</dbReference>
<dbReference type="RefSeq" id="WP_089892509.1">
    <property type="nucleotide sequence ID" value="NZ_CALJFH010000027.1"/>
</dbReference>
<dbReference type="STRING" id="576131.SAMN05444486_103320"/>
<dbReference type="Gene3D" id="3.90.180.10">
    <property type="entry name" value="Medium-chain alcohol dehydrogenases, catalytic domain"/>
    <property type="match status" value="1"/>
</dbReference>
<dbReference type="OrthoDB" id="9805663at2"/>
<dbReference type="FunFam" id="3.40.50.720:FF:000121">
    <property type="entry name" value="Prostaglandin reductase 2"/>
    <property type="match status" value="1"/>
</dbReference>
<gene>
    <name evidence="3" type="ORF">SAMN05444486_103320</name>
</gene>
<dbReference type="CDD" id="cd05288">
    <property type="entry name" value="PGDH"/>
    <property type="match status" value="1"/>
</dbReference>
<sequence>MSDTMQQMTLAARPVGAPKDSDFALVEKPLPIPAEGEVLVRLHAFSLDPYMRGRMDDAKSYAAPVPIGGVMEAGGVGEVIASQSPHFTVGDMAFGMFGWASHGCLPANQMRKLDDTLPTSTALGVLGMPGFTGWYGLTQLGRPKAGETLVVAAATGPVGSMVGQMAKARGLRTVAIAGGADKCALALEKFGFDAAIDHHAHENASSLRKAIAEAAPKGIDIYFENVGGKVFEAVLPLMNTFGRIPVCGMISGYNAGALGGGAVAEGPDRLPVLWRSILVKQMSVNGFIISNHYDEYPTFLKEVAPLVATGQLAYLEDIVEGLENAPRAFMGLLEGRNIGKQIVKLT</sequence>
<feature type="domain" description="Enoyl reductase (ER)" evidence="2">
    <location>
        <begin position="16"/>
        <end position="343"/>
    </location>
</feature>
<keyword evidence="4" id="KW-1185">Reference proteome</keyword>
<dbReference type="Pfam" id="PF16884">
    <property type="entry name" value="ADH_N_2"/>
    <property type="match status" value="1"/>
</dbReference>
<protein>
    <recommendedName>
        <fullName evidence="2">Enoyl reductase (ER) domain-containing protein</fullName>
    </recommendedName>
</protein>
<dbReference type="PANTHER" id="PTHR43205">
    <property type="entry name" value="PROSTAGLANDIN REDUCTASE"/>
    <property type="match status" value="1"/>
</dbReference>
<evidence type="ECO:0000313" key="3">
    <source>
        <dbReference type="EMBL" id="SDY70522.1"/>
    </source>
</evidence>
<dbReference type="AlphaFoldDB" id="A0A1H3M1E7"/>
<proteinExistence type="predicted"/>
<dbReference type="GO" id="GO:0016628">
    <property type="term" value="F:oxidoreductase activity, acting on the CH-CH group of donors, NAD or NADP as acceptor"/>
    <property type="evidence" value="ECO:0007669"/>
    <property type="project" value="InterPro"/>
</dbReference>
<dbReference type="Gene3D" id="3.40.50.720">
    <property type="entry name" value="NAD(P)-binding Rossmann-like Domain"/>
    <property type="match status" value="1"/>
</dbReference>
<evidence type="ECO:0000259" key="2">
    <source>
        <dbReference type="SMART" id="SM00829"/>
    </source>
</evidence>
<dbReference type="InterPro" id="IPR045010">
    <property type="entry name" value="MDR_fam"/>
</dbReference>
<dbReference type="SUPFAM" id="SSF50129">
    <property type="entry name" value="GroES-like"/>
    <property type="match status" value="2"/>
</dbReference>
<name>A0A1H3M1E7_9RHOB</name>
<dbReference type="Proteomes" id="UP000199026">
    <property type="component" value="Unassembled WGS sequence"/>
</dbReference>
<evidence type="ECO:0000256" key="1">
    <source>
        <dbReference type="ARBA" id="ARBA00023002"/>
    </source>
</evidence>
<dbReference type="PANTHER" id="PTHR43205:SF7">
    <property type="entry name" value="PROSTAGLANDIN REDUCTASE 1"/>
    <property type="match status" value="1"/>
</dbReference>
<accession>A0A1H3M1E7</accession>
<dbReference type="Pfam" id="PF00107">
    <property type="entry name" value="ADH_zinc_N"/>
    <property type="match status" value="1"/>
</dbReference>